<comment type="caution">
    <text evidence="10">The sequence shown here is derived from an EMBL/GenBank/DDBJ whole genome shotgun (WGS) entry which is preliminary data.</text>
</comment>
<comment type="subcellular location">
    <subcellularLocation>
        <location evidence="1">Membrane</location>
    </subcellularLocation>
</comment>
<evidence type="ECO:0000256" key="4">
    <source>
        <dbReference type="ARBA" id="ARBA00022989"/>
    </source>
</evidence>
<dbReference type="NCBIfam" id="TIGR02228">
    <property type="entry name" value="sigpep_I_arch"/>
    <property type="match status" value="1"/>
</dbReference>
<gene>
    <name evidence="10" type="ORF">CBZ_30110</name>
</gene>
<evidence type="ECO:0000256" key="1">
    <source>
        <dbReference type="ARBA" id="ARBA00004370"/>
    </source>
</evidence>
<evidence type="ECO:0000256" key="8">
    <source>
        <dbReference type="SAM" id="Phobius"/>
    </source>
</evidence>
<dbReference type="InterPro" id="IPR015927">
    <property type="entry name" value="Peptidase_S24_S26A/B/C"/>
</dbReference>
<evidence type="ECO:0000256" key="5">
    <source>
        <dbReference type="ARBA" id="ARBA00023136"/>
    </source>
</evidence>
<dbReference type="RefSeq" id="WP_130782584.1">
    <property type="nucleotide sequence ID" value="NZ_BIMR01000280.1"/>
</dbReference>
<dbReference type="SUPFAM" id="SSF51306">
    <property type="entry name" value="LexA/Signal peptidase"/>
    <property type="match status" value="1"/>
</dbReference>
<evidence type="ECO:0000259" key="9">
    <source>
        <dbReference type="Pfam" id="PF00717"/>
    </source>
</evidence>
<protein>
    <recommendedName>
        <fullName evidence="6">Signal peptidase I</fullName>
        <ecNumber evidence="6">3.4.21.89</ecNumber>
    </recommendedName>
</protein>
<evidence type="ECO:0000256" key="7">
    <source>
        <dbReference type="SAM" id="MobiDB-lite"/>
    </source>
</evidence>
<evidence type="ECO:0000313" key="11">
    <source>
        <dbReference type="Proteomes" id="UP000289954"/>
    </source>
</evidence>
<dbReference type="Pfam" id="PF00717">
    <property type="entry name" value="Peptidase_S24"/>
    <property type="match status" value="1"/>
</dbReference>
<evidence type="ECO:0000256" key="2">
    <source>
        <dbReference type="ARBA" id="ARBA00022670"/>
    </source>
</evidence>
<evidence type="ECO:0000256" key="6">
    <source>
        <dbReference type="NCBIfam" id="TIGR02228"/>
    </source>
</evidence>
<feature type="region of interest" description="Disordered" evidence="7">
    <location>
        <begin position="201"/>
        <end position="238"/>
    </location>
</feature>
<dbReference type="GO" id="GO:0004252">
    <property type="term" value="F:serine-type endopeptidase activity"/>
    <property type="evidence" value="ECO:0007669"/>
    <property type="project" value="UniProtKB-UniRule"/>
</dbReference>
<sequence>MTHDGTTAPGAPRARRVLRAVASVVLYATAALAAWVLWPSTLGGCTTLTIVSGQSMEPTYQSGDLVVSRCGEPQVGDVVVYQPANLGGARIIHRLVGGDGTTGWVVQGDNNDWTDPFAPTNAEVVGVAQLHVPKIGLAGRFVTSPWVWGSCLLLAVALLVWPSARDEDEDEPEPDGDVPPAASDVAALAATGDLLRTVPDVVPADAHAVPDATPSGVPDGMSDGTASHRRPALTSTPG</sequence>
<feature type="compositionally biased region" description="Low complexity" evidence="7">
    <location>
        <begin position="201"/>
        <end position="214"/>
    </location>
</feature>
<proteinExistence type="predicted"/>
<dbReference type="CDD" id="cd06462">
    <property type="entry name" value="Peptidase_S24_S26"/>
    <property type="match status" value="1"/>
</dbReference>
<keyword evidence="3 8" id="KW-0812">Transmembrane</keyword>
<dbReference type="GO" id="GO:0016020">
    <property type="term" value="C:membrane"/>
    <property type="evidence" value="ECO:0007669"/>
    <property type="project" value="UniProtKB-SubCell"/>
</dbReference>
<dbReference type="GO" id="GO:0009003">
    <property type="term" value="F:signal peptidase activity"/>
    <property type="evidence" value="ECO:0007669"/>
    <property type="project" value="UniProtKB-EC"/>
</dbReference>
<accession>A0A402DV32</accession>
<feature type="compositionally biased region" description="Acidic residues" evidence="7">
    <location>
        <begin position="166"/>
        <end position="176"/>
    </location>
</feature>
<evidence type="ECO:0000256" key="3">
    <source>
        <dbReference type="ARBA" id="ARBA00022692"/>
    </source>
</evidence>
<dbReference type="EC" id="3.4.21.89" evidence="6"/>
<dbReference type="InterPro" id="IPR036286">
    <property type="entry name" value="LexA/Signal_pep-like_sf"/>
</dbReference>
<feature type="transmembrane region" description="Helical" evidence="8">
    <location>
        <begin position="20"/>
        <end position="38"/>
    </location>
</feature>
<feature type="region of interest" description="Disordered" evidence="7">
    <location>
        <begin position="165"/>
        <end position="185"/>
    </location>
</feature>
<reference evidence="10 11" key="1">
    <citation type="submission" date="2019-01" db="EMBL/GenBank/DDBJ databases">
        <title>Draft genome sequence of Cellulomonas takizawaensis strain TKZ-21.</title>
        <authorList>
            <person name="Yamamura H."/>
            <person name="Hayashi T."/>
            <person name="Hamada M."/>
            <person name="Serisawa Y."/>
            <person name="Matsuyama K."/>
            <person name="Nakagawa Y."/>
            <person name="Otoguro M."/>
            <person name="Yanagida F."/>
            <person name="Hayakawa M."/>
        </authorList>
    </citation>
    <scope>NUCLEOTIDE SEQUENCE [LARGE SCALE GENOMIC DNA]</scope>
    <source>
        <strain evidence="10 11">NBRC12680</strain>
    </source>
</reference>
<keyword evidence="11" id="KW-1185">Reference proteome</keyword>
<dbReference type="OrthoDB" id="3178064at2"/>
<keyword evidence="2" id="KW-0645">Protease</keyword>
<dbReference type="Gene3D" id="2.10.109.10">
    <property type="entry name" value="Umud Fragment, subunit A"/>
    <property type="match status" value="1"/>
</dbReference>
<keyword evidence="5 8" id="KW-0472">Membrane</keyword>
<evidence type="ECO:0000313" key="10">
    <source>
        <dbReference type="EMBL" id="GCE77955.1"/>
    </source>
</evidence>
<name>A0A402DV32_9CELL</name>
<keyword evidence="2" id="KW-0378">Hydrolase</keyword>
<keyword evidence="4 8" id="KW-1133">Transmembrane helix</keyword>
<feature type="domain" description="Peptidase S24/S26A/S26B/S26C" evidence="9">
    <location>
        <begin position="43"/>
        <end position="127"/>
    </location>
</feature>
<dbReference type="EMBL" id="BIMR01000280">
    <property type="protein sequence ID" value="GCE77955.1"/>
    <property type="molecule type" value="Genomic_DNA"/>
</dbReference>
<dbReference type="GO" id="GO:0006465">
    <property type="term" value="P:signal peptide processing"/>
    <property type="evidence" value="ECO:0007669"/>
    <property type="project" value="UniProtKB-UniRule"/>
</dbReference>
<dbReference type="AlphaFoldDB" id="A0A402DV32"/>
<organism evidence="10 11">
    <name type="scientific">Cellulomonas biazotea</name>
    <dbReference type="NCBI Taxonomy" id="1709"/>
    <lineage>
        <taxon>Bacteria</taxon>
        <taxon>Bacillati</taxon>
        <taxon>Actinomycetota</taxon>
        <taxon>Actinomycetes</taxon>
        <taxon>Micrococcales</taxon>
        <taxon>Cellulomonadaceae</taxon>
        <taxon>Cellulomonas</taxon>
    </lineage>
</organism>
<dbReference type="Proteomes" id="UP000289954">
    <property type="component" value="Unassembled WGS sequence"/>
</dbReference>
<dbReference type="InterPro" id="IPR001733">
    <property type="entry name" value="Peptidase_S26B"/>
</dbReference>